<proteinExistence type="predicted"/>
<accession>A0ACC2M0K0</accession>
<dbReference type="Proteomes" id="UP001234297">
    <property type="component" value="Chromosome 3"/>
</dbReference>
<comment type="caution">
    <text evidence="1">The sequence shown here is derived from an EMBL/GenBank/DDBJ whole genome shotgun (WGS) entry which is preliminary data.</text>
</comment>
<evidence type="ECO:0000313" key="2">
    <source>
        <dbReference type="Proteomes" id="UP001234297"/>
    </source>
</evidence>
<gene>
    <name evidence="1" type="ORF">MRB53_012999</name>
</gene>
<sequence length="589" mass="63035">MGLKDLFIAASIPVLKLLIVTGVGSFIATGRVDILGEAARKHLNNVTFFVFNPAFVYTNLSKTITFESMVMLWFMPLNILITFGIGITLGWVLIQITKAPSHLRGLILGCSSAGNLGNILIIIIPAICKEKGSPFGAPDVCHTYGLAYASLSMAIGAIFLWSLVYNIIRISSSGSTRDDAMNGSSDETSKLLPRDCTRGSASTKDTSIYERLEDQHAPSFENSKELIQNPKVPFSIKQFLKKILGHLDLKKLLAPSTIGVIVGFVVGVIPLIRMALIGESAPLRVIQDSAALLGEGAIPAVSLVMGGNLLRGLRGSEIKVSLIIGMVVIRYIILPLLGIVIIKGAIHLGLVHSDPLYQFILLLQYTVPPAMNIGTITQLFGAGESECSVIFLWMLKHIFPILGTGAEIQWNGWTKLRLMECVVQGIIEAQHVDALEILLQGLCGVPKERLRIHELCLKSGANLGTVSSEVRLLCDLEQPVPTWTVRHVGGAMKGAGAEQISVLVRTMLESKLHATEEAVQVTPGIQLVEVTAPAAADNYHEVVAAVSSFCEYLAPLLHLSKPGVSTGVVPTAAAAAASLMSTTGGKAFV</sequence>
<name>A0ACC2M0K0_PERAE</name>
<reference evidence="1 2" key="1">
    <citation type="journal article" date="2022" name="Hortic Res">
        <title>A haplotype resolved chromosomal level avocado genome allows analysis of novel avocado genes.</title>
        <authorList>
            <person name="Nath O."/>
            <person name="Fletcher S.J."/>
            <person name="Hayward A."/>
            <person name="Shaw L.M."/>
            <person name="Masouleh A.K."/>
            <person name="Furtado A."/>
            <person name="Henry R.J."/>
            <person name="Mitter N."/>
        </authorList>
    </citation>
    <scope>NUCLEOTIDE SEQUENCE [LARGE SCALE GENOMIC DNA]</scope>
    <source>
        <strain evidence="2">cv. Hass</strain>
    </source>
</reference>
<evidence type="ECO:0000313" key="1">
    <source>
        <dbReference type="EMBL" id="KAJ8638732.1"/>
    </source>
</evidence>
<organism evidence="1 2">
    <name type="scientific">Persea americana</name>
    <name type="common">Avocado</name>
    <dbReference type="NCBI Taxonomy" id="3435"/>
    <lineage>
        <taxon>Eukaryota</taxon>
        <taxon>Viridiplantae</taxon>
        <taxon>Streptophyta</taxon>
        <taxon>Embryophyta</taxon>
        <taxon>Tracheophyta</taxon>
        <taxon>Spermatophyta</taxon>
        <taxon>Magnoliopsida</taxon>
        <taxon>Magnoliidae</taxon>
        <taxon>Laurales</taxon>
        <taxon>Lauraceae</taxon>
        <taxon>Persea</taxon>
    </lineage>
</organism>
<dbReference type="EMBL" id="CM056811">
    <property type="protein sequence ID" value="KAJ8638732.1"/>
    <property type="molecule type" value="Genomic_DNA"/>
</dbReference>
<keyword evidence="2" id="KW-1185">Reference proteome</keyword>
<protein>
    <submittedName>
        <fullName evidence="1">Uncharacterized protein</fullName>
    </submittedName>
</protein>